<keyword evidence="4" id="KW-1185">Reference proteome</keyword>
<feature type="compositionally biased region" description="Polar residues" evidence="1">
    <location>
        <begin position="11"/>
        <end position="33"/>
    </location>
</feature>
<protein>
    <submittedName>
        <fullName evidence="3">GAF domain-containing protein</fullName>
    </submittedName>
</protein>
<organism evidence="3 4">
    <name type="scientific">Roseobacter sinensis</name>
    <dbReference type="NCBI Taxonomy" id="2931391"/>
    <lineage>
        <taxon>Bacteria</taxon>
        <taxon>Pseudomonadati</taxon>
        <taxon>Pseudomonadota</taxon>
        <taxon>Alphaproteobacteria</taxon>
        <taxon>Rhodobacterales</taxon>
        <taxon>Roseobacteraceae</taxon>
        <taxon>Roseobacter</taxon>
    </lineage>
</organism>
<dbReference type="RefSeq" id="WP_263843188.1">
    <property type="nucleotide sequence ID" value="NZ_JALIEB010000003.1"/>
</dbReference>
<dbReference type="Pfam" id="PF01590">
    <property type="entry name" value="GAF"/>
    <property type="match status" value="1"/>
</dbReference>
<evidence type="ECO:0000313" key="4">
    <source>
        <dbReference type="Proteomes" id="UP001208690"/>
    </source>
</evidence>
<dbReference type="Gene3D" id="3.30.450.40">
    <property type="match status" value="1"/>
</dbReference>
<evidence type="ECO:0000313" key="3">
    <source>
        <dbReference type="EMBL" id="MCV3270856.1"/>
    </source>
</evidence>
<dbReference type="InterPro" id="IPR003018">
    <property type="entry name" value="GAF"/>
</dbReference>
<dbReference type="InterPro" id="IPR029016">
    <property type="entry name" value="GAF-like_dom_sf"/>
</dbReference>
<feature type="region of interest" description="Disordered" evidence="1">
    <location>
        <begin position="1"/>
        <end position="37"/>
    </location>
</feature>
<dbReference type="EMBL" id="JALIEB010000003">
    <property type="protein sequence ID" value="MCV3270856.1"/>
    <property type="molecule type" value="Genomic_DNA"/>
</dbReference>
<gene>
    <name evidence="3" type="ORF">MUB52_05385</name>
</gene>
<name>A0ABT3BBA2_9RHOB</name>
<comment type="caution">
    <text evidence="3">The sequence shown here is derived from an EMBL/GenBank/DDBJ whole genome shotgun (WGS) entry which is preliminary data.</text>
</comment>
<sequence>MNTGIKPDQMPASSQRGEPISVGQTPGNPQSSSDRARRATLERNLLTQRLFDRFGAPNIYFFSMATLTARAPAPSAPQKDAMLAQARQLAAHTVTLHTGLAIDDIYAHPLIRRADIRSGHRMRAFLAAPIRGTARELIGVVAVADVVVRRWTSADIEAIQRIVAQFEALRLSQS</sequence>
<evidence type="ECO:0000259" key="2">
    <source>
        <dbReference type="Pfam" id="PF01590"/>
    </source>
</evidence>
<dbReference type="SUPFAM" id="SSF55781">
    <property type="entry name" value="GAF domain-like"/>
    <property type="match status" value="1"/>
</dbReference>
<feature type="domain" description="GAF" evidence="2">
    <location>
        <begin position="84"/>
        <end position="167"/>
    </location>
</feature>
<evidence type="ECO:0000256" key="1">
    <source>
        <dbReference type="SAM" id="MobiDB-lite"/>
    </source>
</evidence>
<dbReference type="Proteomes" id="UP001208690">
    <property type="component" value="Unassembled WGS sequence"/>
</dbReference>
<accession>A0ABT3BBA2</accession>
<reference evidence="3 4" key="1">
    <citation type="submission" date="2022-04" db="EMBL/GenBank/DDBJ databases">
        <title>Roseobacter sp. WL0113 is a bacterium isolated from neritic sediment.</title>
        <authorList>
            <person name="Wang L."/>
            <person name="He W."/>
            <person name="Zhang D.-F."/>
        </authorList>
    </citation>
    <scope>NUCLEOTIDE SEQUENCE [LARGE SCALE GENOMIC DNA]</scope>
    <source>
        <strain evidence="3 4">WL0113</strain>
    </source>
</reference>
<proteinExistence type="predicted"/>